<dbReference type="InterPro" id="IPR001214">
    <property type="entry name" value="SET_dom"/>
</dbReference>
<dbReference type="AlphaFoldDB" id="A0A1G2HX78"/>
<dbReference type="Pfam" id="PF00856">
    <property type="entry name" value="SET"/>
    <property type="match status" value="1"/>
</dbReference>
<evidence type="ECO:0000313" key="2">
    <source>
        <dbReference type="EMBL" id="OGZ67146.1"/>
    </source>
</evidence>
<gene>
    <name evidence="2" type="ORF">A3D35_02910</name>
</gene>
<dbReference type="STRING" id="1802206.A3D35_02910"/>
<dbReference type="Gene3D" id="2.170.270.10">
    <property type="entry name" value="SET domain"/>
    <property type="match status" value="1"/>
</dbReference>
<dbReference type="EMBL" id="MHOS01000043">
    <property type="protein sequence ID" value="OGZ67146.1"/>
    <property type="molecule type" value="Genomic_DNA"/>
</dbReference>
<dbReference type="PROSITE" id="PS50280">
    <property type="entry name" value="SET"/>
    <property type="match status" value="1"/>
</dbReference>
<dbReference type="Proteomes" id="UP000176421">
    <property type="component" value="Unassembled WGS sequence"/>
</dbReference>
<evidence type="ECO:0000259" key="1">
    <source>
        <dbReference type="PROSITE" id="PS50280"/>
    </source>
</evidence>
<feature type="domain" description="SET" evidence="1">
    <location>
        <begin position="12"/>
        <end position="135"/>
    </location>
</feature>
<name>A0A1G2HX78_9BACT</name>
<protein>
    <recommendedName>
        <fullName evidence="1">SET domain-containing protein</fullName>
    </recommendedName>
</protein>
<accession>A0A1G2HX78</accession>
<organism evidence="2 3">
    <name type="scientific">Candidatus Staskawiczbacteria bacterium RIFCSPHIGHO2_02_FULL_34_9</name>
    <dbReference type="NCBI Taxonomy" id="1802206"/>
    <lineage>
        <taxon>Bacteria</taxon>
        <taxon>Candidatus Staskawicziibacteriota</taxon>
    </lineage>
</organism>
<sequence length="138" mass="15932">MNQKKKQILKNLKNTYCRLKPSKVEGVGVFAVRDIPKGINPFADVKNSKYHKFTMKELKNLDKEVLKMIEDFFCIEKDGTVNITESALNGMDISFFANNSEKPNLKVFDDGKNDSLCFKTMRKIKKGEELTFSYKAYE</sequence>
<dbReference type="SUPFAM" id="SSF82199">
    <property type="entry name" value="SET domain"/>
    <property type="match status" value="1"/>
</dbReference>
<dbReference type="InterPro" id="IPR046341">
    <property type="entry name" value="SET_dom_sf"/>
</dbReference>
<evidence type="ECO:0000313" key="3">
    <source>
        <dbReference type="Proteomes" id="UP000176421"/>
    </source>
</evidence>
<proteinExistence type="predicted"/>
<comment type="caution">
    <text evidence="2">The sequence shown here is derived from an EMBL/GenBank/DDBJ whole genome shotgun (WGS) entry which is preliminary data.</text>
</comment>
<reference evidence="2 3" key="1">
    <citation type="journal article" date="2016" name="Nat. Commun.">
        <title>Thousands of microbial genomes shed light on interconnected biogeochemical processes in an aquifer system.</title>
        <authorList>
            <person name="Anantharaman K."/>
            <person name="Brown C.T."/>
            <person name="Hug L.A."/>
            <person name="Sharon I."/>
            <person name="Castelle C.J."/>
            <person name="Probst A.J."/>
            <person name="Thomas B.C."/>
            <person name="Singh A."/>
            <person name="Wilkins M.J."/>
            <person name="Karaoz U."/>
            <person name="Brodie E.L."/>
            <person name="Williams K.H."/>
            <person name="Hubbard S.S."/>
            <person name="Banfield J.F."/>
        </authorList>
    </citation>
    <scope>NUCLEOTIDE SEQUENCE [LARGE SCALE GENOMIC DNA]</scope>
</reference>